<organism evidence="3 4">
    <name type="scientific">Bradyrhizobium elkanii</name>
    <dbReference type="NCBI Taxonomy" id="29448"/>
    <lineage>
        <taxon>Bacteria</taxon>
        <taxon>Pseudomonadati</taxon>
        <taxon>Pseudomonadota</taxon>
        <taxon>Alphaproteobacteria</taxon>
        <taxon>Hyphomicrobiales</taxon>
        <taxon>Nitrobacteraceae</taxon>
        <taxon>Bradyrhizobium</taxon>
    </lineage>
</organism>
<feature type="region of interest" description="Disordered" evidence="1">
    <location>
        <begin position="59"/>
        <end position="92"/>
    </location>
</feature>
<accession>A0A8I2C4Y4</accession>
<proteinExistence type="predicted"/>
<evidence type="ECO:0000313" key="3">
    <source>
        <dbReference type="EMBL" id="MBP1293557.1"/>
    </source>
</evidence>
<dbReference type="Proteomes" id="UP000673383">
    <property type="component" value="Unassembled WGS sequence"/>
</dbReference>
<name>A0A8I2C4Y4_BRAEL</name>
<sequence>MRHVYRLQIVALSVTPLIVVAQWSAGAQAQQVQSEPIAVQDRLPLGPLTRLIGVWTGTGIDTVPDSKGGSTRTRRASGSAHPDGAPAQPSPT</sequence>
<feature type="signal peptide" evidence="2">
    <location>
        <begin position="1"/>
        <end position="29"/>
    </location>
</feature>
<comment type="caution">
    <text evidence="3">The sequence shown here is derived from an EMBL/GenBank/DDBJ whole genome shotgun (WGS) entry which is preliminary data.</text>
</comment>
<evidence type="ECO:0000313" key="4">
    <source>
        <dbReference type="Proteomes" id="UP000673383"/>
    </source>
</evidence>
<keyword evidence="2" id="KW-0732">Signal</keyword>
<dbReference type="AlphaFoldDB" id="A0A8I2C4Y4"/>
<reference evidence="3" key="1">
    <citation type="submission" date="2021-02" db="EMBL/GenBank/DDBJ databases">
        <title>Genomic Encyclopedia of Type Strains, Phase IV (KMG-V): Genome sequencing to study the core and pangenomes of soil and plant-associated prokaryotes.</title>
        <authorList>
            <person name="Whitman W."/>
        </authorList>
    </citation>
    <scope>NUCLEOTIDE SEQUENCE</scope>
    <source>
        <strain evidence="3">USDA 406</strain>
    </source>
</reference>
<evidence type="ECO:0000256" key="2">
    <source>
        <dbReference type="SAM" id="SignalP"/>
    </source>
</evidence>
<protein>
    <recommendedName>
        <fullName evidence="5">DUF1794 domain-containing protein</fullName>
    </recommendedName>
</protein>
<feature type="chain" id="PRO_5034004681" description="DUF1794 domain-containing protein" evidence="2">
    <location>
        <begin position="30"/>
        <end position="92"/>
    </location>
</feature>
<evidence type="ECO:0008006" key="5">
    <source>
        <dbReference type="Google" id="ProtNLM"/>
    </source>
</evidence>
<evidence type="ECO:0000256" key="1">
    <source>
        <dbReference type="SAM" id="MobiDB-lite"/>
    </source>
</evidence>
<gene>
    <name evidence="3" type="ORF">JOH49_003310</name>
</gene>
<dbReference type="EMBL" id="JAFICZ010000001">
    <property type="protein sequence ID" value="MBP1293557.1"/>
    <property type="molecule type" value="Genomic_DNA"/>
</dbReference>